<reference evidence="2" key="1">
    <citation type="submission" date="2021-01" db="EMBL/GenBank/DDBJ databases">
        <title>Whole genome shotgun sequence of Virgisporangium ochraceum NBRC 16418.</title>
        <authorList>
            <person name="Komaki H."/>
            <person name="Tamura T."/>
        </authorList>
    </citation>
    <scope>NUCLEOTIDE SEQUENCE</scope>
    <source>
        <strain evidence="2">NBRC 16418</strain>
    </source>
</reference>
<dbReference type="AlphaFoldDB" id="A0A8J3ZY82"/>
<name>A0A8J3ZY82_9ACTN</name>
<keyword evidence="1" id="KW-0812">Transmembrane</keyword>
<feature type="transmembrane region" description="Helical" evidence="1">
    <location>
        <begin position="50"/>
        <end position="74"/>
    </location>
</feature>
<feature type="transmembrane region" description="Helical" evidence="1">
    <location>
        <begin position="283"/>
        <end position="306"/>
    </location>
</feature>
<keyword evidence="3" id="KW-1185">Reference proteome</keyword>
<feature type="transmembrane region" description="Helical" evidence="1">
    <location>
        <begin position="86"/>
        <end position="107"/>
    </location>
</feature>
<feature type="transmembrane region" description="Helical" evidence="1">
    <location>
        <begin position="12"/>
        <end position="38"/>
    </location>
</feature>
<sequence>MYPNGQRPPSAVPLGLGVMGAGVAAGAFLVGAVMTIIAHRDGGEFSRDDTIGTVLVVETGVVTGLLLVFALGLILLGRDAGRSGTVWIGVAALPWTLILPVTLASLADSESHPAGFRTLATVTALVCGGATLFGLTVAMVALGIPPGRRWLAERVLARPEPGWPSAPIVAAGRRFVLSAVFGVGGCAALLVLTPLATTGSDGSLAAMITWTVVLVLFVALPQALGLWGARLARRGRRGGANLARAAGVFVVYGLEIFMVLGVWDAMAGVAEDAVLPGPVTLVLAVLLTCVVVLALVQWVAGLAALADPRSERFMRSGGLTPVQ</sequence>
<evidence type="ECO:0000313" key="3">
    <source>
        <dbReference type="Proteomes" id="UP000635606"/>
    </source>
</evidence>
<keyword evidence="1" id="KW-0472">Membrane</keyword>
<evidence type="ECO:0000313" key="2">
    <source>
        <dbReference type="EMBL" id="GIJ69650.1"/>
    </source>
</evidence>
<feature type="transmembrane region" description="Helical" evidence="1">
    <location>
        <begin position="241"/>
        <end position="263"/>
    </location>
</feature>
<proteinExistence type="predicted"/>
<protein>
    <submittedName>
        <fullName evidence="2">Uncharacterized protein</fullName>
    </submittedName>
</protein>
<comment type="caution">
    <text evidence="2">The sequence shown here is derived from an EMBL/GenBank/DDBJ whole genome shotgun (WGS) entry which is preliminary data.</text>
</comment>
<evidence type="ECO:0000256" key="1">
    <source>
        <dbReference type="SAM" id="Phobius"/>
    </source>
</evidence>
<feature type="transmembrane region" description="Helical" evidence="1">
    <location>
        <begin position="208"/>
        <end position="229"/>
    </location>
</feature>
<gene>
    <name evidence="2" type="ORF">Voc01_045670</name>
</gene>
<dbReference type="EMBL" id="BOPH01000067">
    <property type="protein sequence ID" value="GIJ69650.1"/>
    <property type="molecule type" value="Genomic_DNA"/>
</dbReference>
<dbReference type="Proteomes" id="UP000635606">
    <property type="component" value="Unassembled WGS sequence"/>
</dbReference>
<feature type="transmembrane region" description="Helical" evidence="1">
    <location>
        <begin position="119"/>
        <end position="144"/>
    </location>
</feature>
<feature type="transmembrane region" description="Helical" evidence="1">
    <location>
        <begin position="175"/>
        <end position="196"/>
    </location>
</feature>
<organism evidence="2 3">
    <name type="scientific">Virgisporangium ochraceum</name>
    <dbReference type="NCBI Taxonomy" id="65505"/>
    <lineage>
        <taxon>Bacteria</taxon>
        <taxon>Bacillati</taxon>
        <taxon>Actinomycetota</taxon>
        <taxon>Actinomycetes</taxon>
        <taxon>Micromonosporales</taxon>
        <taxon>Micromonosporaceae</taxon>
        <taxon>Virgisporangium</taxon>
    </lineage>
</organism>
<dbReference type="RefSeq" id="WP_203929577.1">
    <property type="nucleotide sequence ID" value="NZ_BOPH01000067.1"/>
</dbReference>
<keyword evidence="1" id="KW-1133">Transmembrane helix</keyword>
<accession>A0A8J3ZY82</accession>